<feature type="domain" description="SRR1-like" evidence="2">
    <location>
        <begin position="30"/>
        <end position="215"/>
    </location>
</feature>
<evidence type="ECO:0000256" key="1">
    <source>
        <dbReference type="ARBA" id="ARBA00009856"/>
    </source>
</evidence>
<dbReference type="GO" id="GO:0005634">
    <property type="term" value="C:nucleus"/>
    <property type="evidence" value="ECO:0007669"/>
    <property type="project" value="TreeGrafter"/>
</dbReference>
<comment type="caution">
    <text evidence="3">The sequence shown here is derived from an EMBL/GenBank/DDBJ whole genome shotgun (WGS) entry which is preliminary data.</text>
</comment>
<dbReference type="AlphaFoldDB" id="A0A9W4TZV0"/>
<accession>A0A9W4TZV0</accession>
<dbReference type="Proteomes" id="UP001152885">
    <property type="component" value="Unassembled WGS sequence"/>
</dbReference>
<evidence type="ECO:0000259" key="2">
    <source>
        <dbReference type="Pfam" id="PF07985"/>
    </source>
</evidence>
<reference evidence="3" key="1">
    <citation type="submission" date="2022-12" db="EMBL/GenBank/DDBJ databases">
        <authorList>
            <person name="Brejova B."/>
        </authorList>
    </citation>
    <scope>NUCLEOTIDE SEQUENCE</scope>
</reference>
<comment type="similarity">
    <text evidence="1">Belongs to the SRR1 family.</text>
</comment>
<dbReference type="EMBL" id="CANTUO010000005">
    <property type="protein sequence ID" value="CAI5760077.1"/>
    <property type="molecule type" value="Genomic_DNA"/>
</dbReference>
<dbReference type="OrthoDB" id="551431at2759"/>
<keyword evidence="4" id="KW-1185">Reference proteome</keyword>
<dbReference type="InterPro" id="IPR012942">
    <property type="entry name" value="SRR1-like"/>
</dbReference>
<dbReference type="Pfam" id="PF07985">
    <property type="entry name" value="SRR1"/>
    <property type="match status" value="1"/>
</dbReference>
<dbReference type="PANTHER" id="PTHR28626:SF3">
    <property type="entry name" value="SRR1-LIKE PROTEIN"/>
    <property type="match status" value="1"/>
</dbReference>
<evidence type="ECO:0000313" key="4">
    <source>
        <dbReference type="Proteomes" id="UP001152885"/>
    </source>
</evidence>
<sequence>METKSQIEKYRKTLIESELVTEILRCLHGLEFDCIRCLALGSPSESLAAQYQLALLLILQEHLTAKISIYDPILNEKDREILKDMEIEEKYDNKSNTLYFLPHAPLTLMENLLNMDHPTYLLCNDVITHTDRLTKRKLNEKYPYLSCAVYLLGDNQSKDGFTPVVNKRKNRQKFIEPEINYPIDEIYFKHISISRFENTKKNDAWGNSFTDLAFHRLTKK</sequence>
<proteinExistence type="inferred from homology"/>
<protein>
    <recommendedName>
        <fullName evidence="2">SRR1-like domain-containing protein</fullName>
    </recommendedName>
</protein>
<name>A0A9W4TZV0_9ASCO</name>
<evidence type="ECO:0000313" key="3">
    <source>
        <dbReference type="EMBL" id="CAI5760077.1"/>
    </source>
</evidence>
<organism evidence="3 4">
    <name type="scientific">Candida verbasci</name>
    <dbReference type="NCBI Taxonomy" id="1227364"/>
    <lineage>
        <taxon>Eukaryota</taxon>
        <taxon>Fungi</taxon>
        <taxon>Dikarya</taxon>
        <taxon>Ascomycota</taxon>
        <taxon>Saccharomycotina</taxon>
        <taxon>Pichiomycetes</taxon>
        <taxon>Debaryomycetaceae</taxon>
        <taxon>Candida/Lodderomyces clade</taxon>
        <taxon>Candida</taxon>
    </lineage>
</organism>
<gene>
    <name evidence="3" type="ORF">CANVERA_P4589</name>
</gene>
<dbReference type="PANTHER" id="PTHR28626">
    <property type="entry name" value="SRR1-LIKE PROTEIN"/>
    <property type="match status" value="1"/>
</dbReference>
<dbReference type="InterPro" id="IPR040044">
    <property type="entry name" value="SRR1L"/>
</dbReference>
<dbReference type="GO" id="GO:0005737">
    <property type="term" value="C:cytoplasm"/>
    <property type="evidence" value="ECO:0007669"/>
    <property type="project" value="TreeGrafter"/>
</dbReference>